<keyword evidence="4" id="KW-1185">Reference proteome</keyword>
<feature type="compositionally biased region" description="Basic and acidic residues" evidence="2">
    <location>
        <begin position="760"/>
        <end position="774"/>
    </location>
</feature>
<dbReference type="PROSITE" id="PS50294">
    <property type="entry name" value="WD_REPEATS_REGION"/>
    <property type="match status" value="1"/>
</dbReference>
<dbReference type="InterPro" id="IPR036322">
    <property type="entry name" value="WD40_repeat_dom_sf"/>
</dbReference>
<evidence type="ECO:0000256" key="1">
    <source>
        <dbReference type="PROSITE-ProRule" id="PRU00221"/>
    </source>
</evidence>
<reference evidence="3" key="1">
    <citation type="submission" date="2021-09" db="EMBL/GenBank/DDBJ databases">
        <authorList>
            <consortium name="AG Swart"/>
            <person name="Singh M."/>
            <person name="Singh A."/>
            <person name="Seah K."/>
            <person name="Emmerich C."/>
        </authorList>
    </citation>
    <scope>NUCLEOTIDE SEQUENCE</scope>
    <source>
        <strain evidence="3">ATCC30299</strain>
    </source>
</reference>
<feature type="region of interest" description="Disordered" evidence="2">
    <location>
        <begin position="718"/>
        <end position="790"/>
    </location>
</feature>
<organism evidence="3 4">
    <name type="scientific">Blepharisma stoltei</name>
    <dbReference type="NCBI Taxonomy" id="1481888"/>
    <lineage>
        <taxon>Eukaryota</taxon>
        <taxon>Sar</taxon>
        <taxon>Alveolata</taxon>
        <taxon>Ciliophora</taxon>
        <taxon>Postciliodesmatophora</taxon>
        <taxon>Heterotrichea</taxon>
        <taxon>Heterotrichida</taxon>
        <taxon>Blepharismidae</taxon>
        <taxon>Blepharisma</taxon>
    </lineage>
</organism>
<dbReference type="InterPro" id="IPR039694">
    <property type="entry name" value="WDR11"/>
</dbReference>
<dbReference type="AlphaFoldDB" id="A0AAU9IRH2"/>
<evidence type="ECO:0000313" key="4">
    <source>
        <dbReference type="Proteomes" id="UP001162131"/>
    </source>
</evidence>
<dbReference type="Pfam" id="PF00400">
    <property type="entry name" value="WD40"/>
    <property type="match status" value="1"/>
</dbReference>
<dbReference type="SUPFAM" id="SSF50978">
    <property type="entry name" value="WD40 repeat-like"/>
    <property type="match status" value="1"/>
</dbReference>
<dbReference type="PANTHER" id="PTHR14593">
    <property type="entry name" value="WD REPEAT-CONTAINING PROTEIN 11"/>
    <property type="match status" value="1"/>
</dbReference>
<protein>
    <submittedName>
        <fullName evidence="3">Uncharacterized protein</fullName>
    </submittedName>
</protein>
<keyword evidence="1" id="KW-0853">WD repeat</keyword>
<name>A0AAU9IRH2_9CILI</name>
<dbReference type="InterPro" id="IPR015943">
    <property type="entry name" value="WD40/YVTN_repeat-like_dom_sf"/>
</dbReference>
<dbReference type="GO" id="GO:0005737">
    <property type="term" value="C:cytoplasm"/>
    <property type="evidence" value="ECO:0007669"/>
    <property type="project" value="TreeGrafter"/>
</dbReference>
<comment type="caution">
    <text evidence="3">The sequence shown here is derived from an EMBL/GenBank/DDBJ whole genome shotgun (WGS) entry which is preliminary data.</text>
</comment>
<feature type="compositionally biased region" description="Polar residues" evidence="2">
    <location>
        <begin position="737"/>
        <end position="756"/>
    </location>
</feature>
<dbReference type="PROSITE" id="PS50082">
    <property type="entry name" value="WD_REPEATS_2"/>
    <property type="match status" value="1"/>
</dbReference>
<dbReference type="Gene3D" id="2.130.10.10">
    <property type="entry name" value="YVTN repeat-like/Quinoprotein amine dehydrogenase"/>
    <property type="match status" value="1"/>
</dbReference>
<dbReference type="PANTHER" id="PTHR14593:SF5">
    <property type="entry name" value="WD REPEAT-CONTAINING PROTEIN 11"/>
    <property type="match status" value="1"/>
</dbReference>
<dbReference type="SMART" id="SM00320">
    <property type="entry name" value="WD40"/>
    <property type="match status" value="3"/>
</dbReference>
<dbReference type="EMBL" id="CAJZBQ010000017">
    <property type="protein sequence ID" value="CAG9317088.1"/>
    <property type="molecule type" value="Genomic_DNA"/>
</dbReference>
<dbReference type="InterPro" id="IPR001680">
    <property type="entry name" value="WD40_rpt"/>
</dbReference>
<evidence type="ECO:0000313" key="3">
    <source>
        <dbReference type="EMBL" id="CAG9317088.1"/>
    </source>
</evidence>
<dbReference type="Proteomes" id="UP001162131">
    <property type="component" value="Unassembled WGS sequence"/>
</dbReference>
<feature type="compositionally biased region" description="Polar residues" evidence="2">
    <location>
        <begin position="777"/>
        <end position="790"/>
    </location>
</feature>
<accession>A0AAU9IRH2</accession>
<sequence length="1043" mass="118298">MNSQLVYKEEPATPGFYPYSSSFNKSLGSIATYHMAAISADSIILIYDTFSFQLLYELSGHSSTISSLAWHPKEPILASGDEYGEVWIWDFKLQKKEKLKFESKINVLAWSFEKPKLLVAYSDKADIYDNGKTVNFTVSENLEYAEFIKGYHEKFLIGNENEFWVIEKDDVKKFEKKGCKKAYWVSNAQSYVYLLYDDKAVLFDVADEKEIGICIADEGIYDIYCDALQNNTLFEYSNGCIKLWELAGELSKDNYKYNKRWESSFIGLNPLLVLSSTMPITSHHRSFLILLSDLSLRYYSIDFSYSQTELSLTAIDYLSLPRGESILITYNSESMLVCTLGPYIILFSLKTHKRVKQIHVKGQLSHIVGANSKLYAQCQVKSEYILIEINLGKSEITKIKDFDAPVEGLKLDSSGTYLAVLSNRKSLEFLSLVHSNYENTEIYSYDLVLTEEFSCIEWMQDSNKIVYTSETGVHMIEVNKDEGAEEIEFYFALVCKCDLIISKIIATSEEIIVQDYQHSVYKFEQGTYKDLGSAIDIGFINKAPAILKDRIIEEVEGGIIYENLPSQMRFLTNGVLFGDGFIAIYNGEATNNFSKINPPKVQILLSNSTKYDFNTEANKIFYKAHNDYLKKSTNFEKSIKFTPDEWKKEFKKLPWIDQQLLVSRLFGDVLEYLFLNSARQIVELPLSARGLSTTPTPAPCDISVEYSPITKKTLNMSTQSIPKSQLPHKTPPKWKQPSPTRSSRGRTHSLNNSSFIDSGPKTEVKKIPGFKRDVSPQLKSSGNLRSKSKQTESILQLAVNTANLLPACKSEVSSRKTDVSPLKEKIKLYGVDYFNALSSSLKSNLAQTLLDSALSGADLYVNLLKACLISATQGHNVMKNAMSQAASSLELAHKFKEAAEIHILNENLSSACLCLQEAGLWQEAAAVSVNLSKDEEISFQVKWATKLYETSKFKCIEALLYGCQYHKALQILVSIKEYHKAAFLIILYRERGIIVKENWTPGACQYFSLSEEEFKDLPKPSFWSGNLGEDIDFLMDRYINYNT</sequence>
<feature type="repeat" description="WD" evidence="1">
    <location>
        <begin position="58"/>
        <end position="99"/>
    </location>
</feature>
<proteinExistence type="predicted"/>
<evidence type="ECO:0000256" key="2">
    <source>
        <dbReference type="SAM" id="MobiDB-lite"/>
    </source>
</evidence>
<gene>
    <name evidence="3" type="ORF">BSTOLATCC_MIC17710</name>
</gene>